<feature type="compositionally biased region" description="Low complexity" evidence="1">
    <location>
        <begin position="129"/>
        <end position="149"/>
    </location>
</feature>
<dbReference type="InParanoid" id="A0A1S0TJ03"/>
<evidence type="ECO:0000256" key="1">
    <source>
        <dbReference type="SAM" id="MobiDB-lite"/>
    </source>
</evidence>
<reference evidence="2" key="1">
    <citation type="submission" date="2012-04" db="EMBL/GenBank/DDBJ databases">
        <title>The Genome Sequence of Loa loa.</title>
        <authorList>
            <consortium name="The Broad Institute Genome Sequencing Platform"/>
            <consortium name="Broad Institute Genome Sequencing Center for Infectious Disease"/>
            <person name="Nutman T.B."/>
            <person name="Fink D.L."/>
            <person name="Russ C."/>
            <person name="Young S."/>
            <person name="Zeng Q."/>
            <person name="Gargeya S."/>
            <person name="Alvarado L."/>
            <person name="Berlin A."/>
            <person name="Chapman S.B."/>
            <person name="Chen Z."/>
            <person name="Freedman E."/>
            <person name="Gellesch M."/>
            <person name="Goldberg J."/>
            <person name="Griggs A."/>
            <person name="Gujja S."/>
            <person name="Heilman E.R."/>
            <person name="Heiman D."/>
            <person name="Howarth C."/>
            <person name="Mehta T."/>
            <person name="Neiman D."/>
            <person name="Pearson M."/>
            <person name="Roberts A."/>
            <person name="Saif S."/>
            <person name="Shea T."/>
            <person name="Shenoy N."/>
            <person name="Sisk P."/>
            <person name="Stolte C."/>
            <person name="Sykes S."/>
            <person name="White J."/>
            <person name="Yandava C."/>
            <person name="Haas B."/>
            <person name="Henn M.R."/>
            <person name="Nusbaum C."/>
            <person name="Birren B."/>
        </authorList>
    </citation>
    <scope>NUCLEOTIDE SEQUENCE [LARGE SCALE GENOMIC DNA]</scope>
</reference>
<feature type="region of interest" description="Disordered" evidence="1">
    <location>
        <begin position="129"/>
        <end position="150"/>
    </location>
</feature>
<feature type="compositionally biased region" description="Basic and acidic residues" evidence="1">
    <location>
        <begin position="81"/>
        <end position="90"/>
    </location>
</feature>
<sequence length="328" mass="36828">MKAKKHVKFELPHVIVNNNNNNNNNNNDNNNNNNNNTSSTVIRSRFHINNNDNNGNNNNNNNNNNTTTTTSSSSSLLLSDTNKKFDRNDPKFPTILRIPSLQRKIRNDIGTILNKSCNSSINKTKLLLSSLSSPPSSSSSSSTSPSSSSFLNNIRSKRFISTTPTTTTTTAFSPTTNKINGYLTRARISSVTFPSISGNRRAYITSRIPYTDKLSSTCQSTRISLQLTNWNPTYLRSKISPPIDINRKFCAIYPEECQNSQKPMRQSVIKTTDCNHLNGQNLNYKMEMLHSNIPQNKIFSINQHHSTFPNTGISCDNQLDWNGIIKMD</sequence>
<dbReference type="OMA" id="NCNSIYL"/>
<proteinExistence type="predicted"/>
<feature type="compositionally biased region" description="Low complexity" evidence="1">
    <location>
        <begin position="17"/>
        <end position="36"/>
    </location>
</feature>
<dbReference type="KEGG" id="loa:LOAG_13763"/>
<accession>A0A1S0TJ03</accession>
<protein>
    <submittedName>
        <fullName evidence="2">Uncharacterized protein</fullName>
    </submittedName>
</protein>
<dbReference type="RefSeq" id="XP_020301153.1">
    <property type="nucleotide sequence ID" value="XM_020448725.1"/>
</dbReference>
<feature type="compositionally biased region" description="Low complexity" evidence="1">
    <location>
        <begin position="49"/>
        <end position="80"/>
    </location>
</feature>
<name>A0A1S0TJ03_LOALO</name>
<organism evidence="2">
    <name type="scientific">Loa loa</name>
    <name type="common">Eye worm</name>
    <name type="synonym">Filaria loa</name>
    <dbReference type="NCBI Taxonomy" id="7209"/>
    <lineage>
        <taxon>Eukaryota</taxon>
        <taxon>Metazoa</taxon>
        <taxon>Ecdysozoa</taxon>
        <taxon>Nematoda</taxon>
        <taxon>Chromadorea</taxon>
        <taxon>Rhabditida</taxon>
        <taxon>Spirurina</taxon>
        <taxon>Spiruromorpha</taxon>
        <taxon>Filarioidea</taxon>
        <taxon>Onchocercidae</taxon>
        <taxon>Loa</taxon>
    </lineage>
</organism>
<dbReference type="GeneID" id="9951234"/>
<feature type="region of interest" description="Disordered" evidence="1">
    <location>
        <begin position="16"/>
        <end position="92"/>
    </location>
</feature>
<dbReference type="CTD" id="9951234"/>
<dbReference type="EMBL" id="JH712645">
    <property type="protein sequence ID" value="EFO14753.2"/>
    <property type="molecule type" value="Genomic_DNA"/>
</dbReference>
<evidence type="ECO:0000313" key="2">
    <source>
        <dbReference type="EMBL" id="EFO14753.2"/>
    </source>
</evidence>
<dbReference type="AlphaFoldDB" id="A0A1S0TJ03"/>
<gene>
    <name evidence="2" type="ORF">LOAG_13763</name>
</gene>